<feature type="domain" description="Histidine kinase" evidence="2">
    <location>
        <begin position="1"/>
        <end position="119"/>
    </location>
</feature>
<dbReference type="Gene3D" id="3.30.565.10">
    <property type="entry name" value="Histidine kinase-like ATPase, C-terminal domain"/>
    <property type="match status" value="1"/>
</dbReference>
<accession>X1CF74</accession>
<reference evidence="3" key="1">
    <citation type="journal article" date="2014" name="Front. Microbiol.">
        <title>High frequency of phylogenetically diverse reductive dehalogenase-homologous genes in deep subseafloor sedimentary metagenomes.</title>
        <authorList>
            <person name="Kawai M."/>
            <person name="Futagami T."/>
            <person name="Toyoda A."/>
            <person name="Takaki Y."/>
            <person name="Nishi S."/>
            <person name="Hori S."/>
            <person name="Arai W."/>
            <person name="Tsubouchi T."/>
            <person name="Morono Y."/>
            <person name="Uchiyama I."/>
            <person name="Ito T."/>
            <person name="Fujiyama A."/>
            <person name="Inagaki F."/>
            <person name="Takami H."/>
        </authorList>
    </citation>
    <scope>NUCLEOTIDE SEQUENCE</scope>
    <source>
        <strain evidence="3">Expedition CK06-06</strain>
    </source>
</reference>
<dbReference type="AlphaFoldDB" id="X1CF74"/>
<evidence type="ECO:0000259" key="2">
    <source>
        <dbReference type="PROSITE" id="PS50109"/>
    </source>
</evidence>
<dbReference type="Gene3D" id="1.10.287.130">
    <property type="match status" value="1"/>
</dbReference>
<dbReference type="PANTHER" id="PTHR43719:SF28">
    <property type="entry name" value="PEROXIDE STRESS-ACTIVATED HISTIDINE KINASE MAK1-RELATED"/>
    <property type="match status" value="1"/>
</dbReference>
<organism evidence="3">
    <name type="scientific">marine sediment metagenome</name>
    <dbReference type="NCBI Taxonomy" id="412755"/>
    <lineage>
        <taxon>unclassified sequences</taxon>
        <taxon>metagenomes</taxon>
        <taxon>ecological metagenomes</taxon>
    </lineage>
</organism>
<sequence length="119" mass="13699">EEQEKQLNIILNSSNHLHGLINDVLDITKIEVKKLEIRNDVFDLVKELSKLKESFNLDIKSKGLEIIMNSPETLTIYDDKKRINQILINLIGNAIKFTEKGKISIKVKKKNEETALNSR</sequence>
<comment type="caution">
    <text evidence="3">The sequence shown here is derived from an EMBL/GenBank/DDBJ whole genome shotgun (WGS) entry which is preliminary data.</text>
</comment>
<evidence type="ECO:0000256" key="1">
    <source>
        <dbReference type="ARBA" id="ARBA00022553"/>
    </source>
</evidence>
<dbReference type="SUPFAM" id="SSF55874">
    <property type="entry name" value="ATPase domain of HSP90 chaperone/DNA topoisomerase II/histidine kinase"/>
    <property type="match status" value="1"/>
</dbReference>
<dbReference type="InterPro" id="IPR050956">
    <property type="entry name" value="2C_system_His_kinase"/>
</dbReference>
<gene>
    <name evidence="3" type="ORF">S01H4_24083</name>
</gene>
<dbReference type="InterPro" id="IPR036890">
    <property type="entry name" value="HATPase_C_sf"/>
</dbReference>
<name>X1CF74_9ZZZZ</name>
<feature type="non-terminal residue" evidence="3">
    <location>
        <position position="1"/>
    </location>
</feature>
<protein>
    <recommendedName>
        <fullName evidence="2">Histidine kinase domain-containing protein</fullName>
    </recommendedName>
</protein>
<proteinExistence type="predicted"/>
<dbReference type="PROSITE" id="PS50109">
    <property type="entry name" value="HIS_KIN"/>
    <property type="match status" value="1"/>
</dbReference>
<evidence type="ECO:0000313" key="3">
    <source>
        <dbReference type="EMBL" id="GAG82881.1"/>
    </source>
</evidence>
<keyword evidence="1" id="KW-0597">Phosphoprotein</keyword>
<dbReference type="InterPro" id="IPR005467">
    <property type="entry name" value="His_kinase_dom"/>
</dbReference>
<dbReference type="EMBL" id="BART01011270">
    <property type="protein sequence ID" value="GAG82881.1"/>
    <property type="molecule type" value="Genomic_DNA"/>
</dbReference>
<dbReference type="PANTHER" id="PTHR43719">
    <property type="entry name" value="TWO-COMPONENT HISTIDINE KINASE"/>
    <property type="match status" value="1"/>
</dbReference>